<sequence>MIRHRRSQQPQGTRDNKLNSKTSTSSKKKWVGNADSHDGGLELGGVALGVEHLLLITTGGACWGSGKGPGKSQTSSSTNVPLYGAPPVSPRRLLDETLLWVHTAMLFLRLKLFGLKLTNSHSPETSEDLSTFCDFFFSSEEENRLEELFCRVRANFPRLIFVLRLDLRELPSDRDVVNHMVDITGKMMN</sequence>
<name>A0A8D8QSC0_9HEMI</name>
<evidence type="ECO:0000313" key="2">
    <source>
        <dbReference type="EMBL" id="CAG6637356.1"/>
    </source>
</evidence>
<feature type="region of interest" description="Disordered" evidence="1">
    <location>
        <begin position="1"/>
        <end position="34"/>
    </location>
</feature>
<evidence type="ECO:0000256" key="1">
    <source>
        <dbReference type="SAM" id="MobiDB-lite"/>
    </source>
</evidence>
<proteinExistence type="predicted"/>
<protein>
    <submittedName>
        <fullName evidence="2">Uncharacterized protein</fullName>
    </submittedName>
</protein>
<reference evidence="2" key="1">
    <citation type="submission" date="2021-05" db="EMBL/GenBank/DDBJ databases">
        <authorList>
            <person name="Alioto T."/>
            <person name="Alioto T."/>
            <person name="Gomez Garrido J."/>
        </authorList>
    </citation>
    <scope>NUCLEOTIDE SEQUENCE</scope>
</reference>
<accession>A0A8D8QSC0</accession>
<organism evidence="2">
    <name type="scientific">Cacopsylla melanoneura</name>
    <dbReference type="NCBI Taxonomy" id="428564"/>
    <lineage>
        <taxon>Eukaryota</taxon>
        <taxon>Metazoa</taxon>
        <taxon>Ecdysozoa</taxon>
        <taxon>Arthropoda</taxon>
        <taxon>Hexapoda</taxon>
        <taxon>Insecta</taxon>
        <taxon>Pterygota</taxon>
        <taxon>Neoptera</taxon>
        <taxon>Paraneoptera</taxon>
        <taxon>Hemiptera</taxon>
        <taxon>Sternorrhyncha</taxon>
        <taxon>Psylloidea</taxon>
        <taxon>Psyllidae</taxon>
        <taxon>Psyllinae</taxon>
        <taxon>Cacopsylla</taxon>
    </lineage>
</organism>
<dbReference type="EMBL" id="HBUF01098030">
    <property type="protein sequence ID" value="CAG6637356.1"/>
    <property type="molecule type" value="Transcribed_RNA"/>
</dbReference>
<dbReference type="AlphaFoldDB" id="A0A8D8QSC0"/>